<proteinExistence type="predicted"/>
<dbReference type="EMBL" id="CM011697">
    <property type="protein sequence ID" value="TMS02212.1"/>
    <property type="molecule type" value="Genomic_DNA"/>
</dbReference>
<evidence type="ECO:0000313" key="2">
    <source>
        <dbReference type="Proteomes" id="UP000793456"/>
    </source>
</evidence>
<evidence type="ECO:0000313" key="1">
    <source>
        <dbReference type="EMBL" id="TMS02212.1"/>
    </source>
</evidence>
<comment type="caution">
    <text evidence="1">The sequence shown here is derived from an EMBL/GenBank/DDBJ whole genome shotgun (WGS) entry which is preliminary data.</text>
</comment>
<accession>A0ACD3Q4S0</accession>
<dbReference type="Proteomes" id="UP000793456">
    <property type="component" value="Chromosome XXIV"/>
</dbReference>
<name>A0ACD3Q4S0_LARCR</name>
<gene>
    <name evidence="1" type="ORF">E3U43_007752</name>
</gene>
<sequence>MQPRFRCHRHGLALLSWTVIASLSVTEEECYDPLEGLKAEQNEEAVDSMEIPPPEDLATTIQFSYHTNAQMITTLKKVEERCSDIATTYSIGRSMEGRELLVIAFSVNPG</sequence>
<organism evidence="1 2">
    <name type="scientific">Larimichthys crocea</name>
    <name type="common">Large yellow croaker</name>
    <name type="synonym">Pseudosciaena crocea</name>
    <dbReference type="NCBI Taxonomy" id="215358"/>
    <lineage>
        <taxon>Eukaryota</taxon>
        <taxon>Metazoa</taxon>
        <taxon>Chordata</taxon>
        <taxon>Craniata</taxon>
        <taxon>Vertebrata</taxon>
        <taxon>Euteleostomi</taxon>
        <taxon>Actinopterygii</taxon>
        <taxon>Neopterygii</taxon>
        <taxon>Teleostei</taxon>
        <taxon>Neoteleostei</taxon>
        <taxon>Acanthomorphata</taxon>
        <taxon>Eupercaria</taxon>
        <taxon>Sciaenidae</taxon>
        <taxon>Larimichthys</taxon>
    </lineage>
</organism>
<reference evidence="1" key="1">
    <citation type="submission" date="2018-11" db="EMBL/GenBank/DDBJ databases">
        <title>The sequence and de novo assembly of Larimichthys crocea genome using PacBio and Hi-C technologies.</title>
        <authorList>
            <person name="Xu P."/>
            <person name="Chen B."/>
            <person name="Zhou Z."/>
            <person name="Ke Q."/>
            <person name="Wu Y."/>
            <person name="Bai H."/>
            <person name="Pu F."/>
        </authorList>
    </citation>
    <scope>NUCLEOTIDE SEQUENCE</scope>
    <source>
        <tissue evidence="1">Muscle</tissue>
    </source>
</reference>
<protein>
    <submittedName>
        <fullName evidence="1">Uncharacterized protein</fullName>
    </submittedName>
</protein>
<keyword evidence="2" id="KW-1185">Reference proteome</keyword>